<keyword evidence="8" id="KW-1185">Reference proteome</keyword>
<dbReference type="GO" id="GO:0072377">
    <property type="term" value="P:blood coagulation, common pathway"/>
    <property type="evidence" value="ECO:0007669"/>
    <property type="project" value="TreeGrafter"/>
</dbReference>
<keyword evidence="3" id="KW-1015">Disulfide bond</keyword>
<name>A0A8C7K6S3_ONCKI</name>
<reference evidence="7" key="1">
    <citation type="submission" date="2025-08" db="UniProtKB">
        <authorList>
            <consortium name="Ensembl"/>
        </authorList>
    </citation>
    <scope>IDENTIFICATION</scope>
</reference>
<dbReference type="GO" id="GO:0034116">
    <property type="term" value="P:positive regulation of heterotypic cell-cell adhesion"/>
    <property type="evidence" value="ECO:0007669"/>
    <property type="project" value="TreeGrafter"/>
</dbReference>
<feature type="region of interest" description="Disordered" evidence="5">
    <location>
        <begin position="112"/>
        <end position="131"/>
    </location>
</feature>
<dbReference type="SUPFAM" id="SSF144122">
    <property type="entry name" value="Tim10-like"/>
    <property type="match status" value="1"/>
</dbReference>
<dbReference type="AlphaFoldDB" id="A0A8C7K6S3"/>
<dbReference type="GeneTree" id="ENSGT00940000164070"/>
<dbReference type="Pfam" id="PF02953">
    <property type="entry name" value="zf-Tim10_DDP"/>
    <property type="match status" value="1"/>
</dbReference>
<dbReference type="Pfam" id="PF00147">
    <property type="entry name" value="Fibrinogen_C"/>
    <property type="match status" value="1"/>
</dbReference>
<dbReference type="InterPro" id="IPR035427">
    <property type="entry name" value="Tim10-like_dom_sf"/>
</dbReference>
<dbReference type="InterPro" id="IPR037579">
    <property type="entry name" value="FIB_ANG-like"/>
</dbReference>
<keyword evidence="2" id="KW-0964">Secreted</keyword>
<dbReference type="SUPFAM" id="SSF56496">
    <property type="entry name" value="Fibrinogen C-terminal domain-like"/>
    <property type="match status" value="1"/>
</dbReference>
<evidence type="ECO:0000256" key="1">
    <source>
        <dbReference type="ARBA" id="ARBA00004613"/>
    </source>
</evidence>
<evidence type="ECO:0000256" key="4">
    <source>
        <dbReference type="ARBA" id="ARBA00023180"/>
    </source>
</evidence>
<dbReference type="NCBIfam" id="NF040941">
    <property type="entry name" value="GGGWT_bact"/>
    <property type="match status" value="1"/>
</dbReference>
<evidence type="ECO:0000313" key="8">
    <source>
        <dbReference type="Proteomes" id="UP000694557"/>
    </source>
</evidence>
<dbReference type="Gene3D" id="1.10.287.810">
    <property type="entry name" value="Mitochondrial import inner membrane translocase subunit tim13 like domains"/>
    <property type="match status" value="1"/>
</dbReference>
<dbReference type="InterPro" id="IPR002181">
    <property type="entry name" value="Fibrinogen_a/b/g_C_dom"/>
</dbReference>
<dbReference type="PROSITE" id="PS51406">
    <property type="entry name" value="FIBRINOGEN_C_2"/>
    <property type="match status" value="1"/>
</dbReference>
<dbReference type="InterPro" id="IPR014716">
    <property type="entry name" value="Fibrinogen_a/b/g_C_1"/>
</dbReference>
<reference evidence="7" key="2">
    <citation type="submission" date="2025-09" db="UniProtKB">
        <authorList>
            <consortium name="Ensembl"/>
        </authorList>
    </citation>
    <scope>IDENTIFICATION</scope>
</reference>
<sequence length="445" mass="50481">MEPEAQIRNLRDFLMVYNRMTEICFQRCTSNFNYRSLTMDEERCADSCAGKLIRSNHRLMGTYVNLMPGMVQRRMAEMEKKNAELVTAEAEAAGALEGTPDLADQGLPIATTGGKASAPAPGTSEAMTASEASDPCILELEELRRDVRILENKLLIGVWQLNHVKTHSYIITPPLPSNSTFNLTEEYRTGASLPPAGSLIVHDKDCSELYDRQRPDSGFYRIRPRVDQEPVLVFCDMEDGGGWTVIQRRRHGRVDFNRDWVDYRDGFGDFKLWNDEFWLGNEHIHSLVKEGENLVKIDLMDWSGAKTHTYYQNFRITDEKDSYRLWYGVHSGRGGDALSGGRGMVEQWSSSLNGMQFSTRDQDHDRYLQGSCAQENRGGWWYNRCHAANLNGKFYRGGVYKGLYDNGVVWGTWRGLWYSLRHTTIKIRPLLSLDSLAGSGAGPDG</sequence>
<dbReference type="SMART" id="SM00186">
    <property type="entry name" value="FBG"/>
    <property type="match status" value="1"/>
</dbReference>
<keyword evidence="4" id="KW-0325">Glycoprotein</keyword>
<dbReference type="InterPro" id="IPR004217">
    <property type="entry name" value="Tim10-like"/>
</dbReference>
<evidence type="ECO:0000313" key="7">
    <source>
        <dbReference type="Ensembl" id="ENSOKIP00005097801.1"/>
    </source>
</evidence>
<evidence type="ECO:0000256" key="2">
    <source>
        <dbReference type="ARBA" id="ARBA00022525"/>
    </source>
</evidence>
<dbReference type="GO" id="GO:0001889">
    <property type="term" value="P:liver development"/>
    <property type="evidence" value="ECO:0007669"/>
    <property type="project" value="Ensembl"/>
</dbReference>
<proteinExistence type="predicted"/>
<dbReference type="Gene3D" id="4.10.530.10">
    <property type="entry name" value="Gamma-fibrinogen Carboxyl Terminal Fragment, domain 2"/>
    <property type="match status" value="1"/>
</dbReference>
<dbReference type="CDD" id="cd00087">
    <property type="entry name" value="FReD"/>
    <property type="match status" value="1"/>
</dbReference>
<organism evidence="7 8">
    <name type="scientific">Oncorhynchus kisutch</name>
    <name type="common">Coho salmon</name>
    <name type="synonym">Salmo kisutch</name>
    <dbReference type="NCBI Taxonomy" id="8019"/>
    <lineage>
        <taxon>Eukaryota</taxon>
        <taxon>Metazoa</taxon>
        <taxon>Chordata</taxon>
        <taxon>Craniata</taxon>
        <taxon>Vertebrata</taxon>
        <taxon>Euteleostomi</taxon>
        <taxon>Actinopterygii</taxon>
        <taxon>Neopterygii</taxon>
        <taxon>Teleostei</taxon>
        <taxon>Protacanthopterygii</taxon>
        <taxon>Salmoniformes</taxon>
        <taxon>Salmonidae</taxon>
        <taxon>Salmoninae</taxon>
        <taxon>Oncorhynchus</taxon>
    </lineage>
</organism>
<dbReference type="PANTHER" id="PTHR47221">
    <property type="entry name" value="FIBRINOGEN ALPHA CHAIN"/>
    <property type="match status" value="1"/>
</dbReference>
<dbReference type="GO" id="GO:0005201">
    <property type="term" value="F:extracellular matrix structural constituent"/>
    <property type="evidence" value="ECO:0007669"/>
    <property type="project" value="TreeGrafter"/>
</dbReference>
<evidence type="ECO:0000259" key="6">
    <source>
        <dbReference type="PROSITE" id="PS51406"/>
    </source>
</evidence>
<dbReference type="PROSITE" id="PS00514">
    <property type="entry name" value="FIBRINOGEN_C_1"/>
    <property type="match status" value="1"/>
</dbReference>
<dbReference type="GO" id="GO:0042730">
    <property type="term" value="P:fibrinolysis"/>
    <property type="evidence" value="ECO:0007669"/>
    <property type="project" value="TreeGrafter"/>
</dbReference>
<gene>
    <name evidence="7" type="primary">fgl1b</name>
</gene>
<dbReference type="GO" id="GO:0030674">
    <property type="term" value="F:protein-macromolecule adaptor activity"/>
    <property type="evidence" value="ECO:0007669"/>
    <property type="project" value="TreeGrafter"/>
</dbReference>
<dbReference type="PANTHER" id="PTHR47221:SF5">
    <property type="entry name" value="FIBRINOGEN C-TERMINAL DOMAIN-CONTAINING PROTEIN"/>
    <property type="match status" value="1"/>
</dbReference>
<dbReference type="InterPro" id="IPR036056">
    <property type="entry name" value="Fibrinogen-like_C"/>
</dbReference>
<dbReference type="Ensembl" id="ENSOKIT00005104815.1">
    <property type="protein sequence ID" value="ENSOKIP00005097801.1"/>
    <property type="gene ID" value="ENSOKIG00005043048.1"/>
</dbReference>
<protein>
    <submittedName>
        <fullName evidence="7">Fibrinogen like 1B</fullName>
    </submittedName>
</protein>
<feature type="domain" description="Fibrinogen C-terminal" evidence="6">
    <location>
        <begin position="197"/>
        <end position="431"/>
    </location>
</feature>
<dbReference type="GO" id="GO:0070527">
    <property type="term" value="P:platelet aggregation"/>
    <property type="evidence" value="ECO:0007669"/>
    <property type="project" value="TreeGrafter"/>
</dbReference>
<evidence type="ECO:0000256" key="5">
    <source>
        <dbReference type="SAM" id="MobiDB-lite"/>
    </source>
</evidence>
<dbReference type="Gene3D" id="3.90.215.10">
    <property type="entry name" value="Gamma Fibrinogen, chain A, domain 1"/>
    <property type="match status" value="1"/>
</dbReference>
<accession>A0A8C7K6S3</accession>
<comment type="subcellular location">
    <subcellularLocation>
        <location evidence="1">Secreted</location>
    </subcellularLocation>
</comment>
<dbReference type="GO" id="GO:0005577">
    <property type="term" value="C:fibrinogen complex"/>
    <property type="evidence" value="ECO:0007669"/>
    <property type="project" value="TreeGrafter"/>
</dbReference>
<dbReference type="Proteomes" id="UP000694557">
    <property type="component" value="Unassembled WGS sequence"/>
</dbReference>
<dbReference type="InterPro" id="IPR020837">
    <property type="entry name" value="Fibrinogen_CS"/>
</dbReference>
<evidence type="ECO:0000256" key="3">
    <source>
        <dbReference type="ARBA" id="ARBA00023157"/>
    </source>
</evidence>